<evidence type="ECO:0000256" key="2">
    <source>
        <dbReference type="ARBA" id="ARBA00022801"/>
    </source>
</evidence>
<dbReference type="InterPro" id="IPR017853">
    <property type="entry name" value="GH"/>
</dbReference>
<dbReference type="GO" id="GO:0000272">
    <property type="term" value="P:polysaccharide catabolic process"/>
    <property type="evidence" value="ECO:0007669"/>
    <property type="project" value="UniProtKB-KW"/>
</dbReference>
<dbReference type="Pfam" id="PF00331">
    <property type="entry name" value="Glyco_hydro_10"/>
    <property type="match status" value="1"/>
</dbReference>
<dbReference type="PANTHER" id="PTHR31490:SF76">
    <property type="entry name" value="ENDO-1,4-BETA-XYLANASE C"/>
    <property type="match status" value="1"/>
</dbReference>
<dbReference type="EC" id="3.2.1.8" evidence="6"/>
<dbReference type="AlphaFoldDB" id="A0A9Q9EIU1"/>
<evidence type="ECO:0000313" key="9">
    <source>
        <dbReference type="Proteomes" id="UP001056384"/>
    </source>
</evidence>
<dbReference type="SMART" id="SM00633">
    <property type="entry name" value="Glyco_10"/>
    <property type="match status" value="1"/>
</dbReference>
<dbReference type="Proteomes" id="UP001056384">
    <property type="component" value="Chromosome 3"/>
</dbReference>
<comment type="catalytic activity">
    <reaction evidence="6">
        <text>Endohydrolysis of (1-&gt;4)-beta-D-xylosidic linkages in xylans.</text>
        <dbReference type="EC" id="3.2.1.8"/>
    </reaction>
</comment>
<feature type="domain" description="GH10" evidence="7">
    <location>
        <begin position="1"/>
        <end position="296"/>
    </location>
</feature>
<dbReference type="SUPFAM" id="SSF51445">
    <property type="entry name" value="(Trans)glycosidases"/>
    <property type="match status" value="1"/>
</dbReference>
<comment type="similarity">
    <text evidence="1 6">Belongs to the glycosyl hydrolase 10 (cellulase F) family.</text>
</comment>
<dbReference type="PRINTS" id="PR00134">
    <property type="entry name" value="GLHYDRLASE10"/>
</dbReference>
<dbReference type="InterPro" id="IPR044846">
    <property type="entry name" value="GH10"/>
</dbReference>
<evidence type="ECO:0000256" key="5">
    <source>
        <dbReference type="ARBA" id="ARBA00023326"/>
    </source>
</evidence>
<sequence length="298" mass="33679">MASPSLNTALRKYDKLYWGVATDDERLVDSMAIIAQHFGQITPENSMKWAAIHPLPDQYTFSTADNIVTLALNNRMLIRGHCLLWHRLLPKWVERITDPAELKLVIEEHITTVMSRYNGKIYAWDIINEPFLDDGTLRSNHFFNVLGESYIAIAFHAAKEADPHAKLYLNDYMTARAKIAGAAQHVKRWRDAGIPIDGIGVQGHVSRNESRRMCWTLRDLAAVVDEVAVTELDIVGAEPDEYVEVVRACLAEPKCVGITSWGLRDCDSWRAKEGVRCLLFDEEGGMKEACRAVLKELN</sequence>
<dbReference type="InterPro" id="IPR001000">
    <property type="entry name" value="GH10_dom"/>
</dbReference>
<gene>
    <name evidence="8" type="ORF">Slin15195_G040070</name>
</gene>
<organism evidence="8 9">
    <name type="scientific">Septoria linicola</name>
    <dbReference type="NCBI Taxonomy" id="215465"/>
    <lineage>
        <taxon>Eukaryota</taxon>
        <taxon>Fungi</taxon>
        <taxon>Dikarya</taxon>
        <taxon>Ascomycota</taxon>
        <taxon>Pezizomycotina</taxon>
        <taxon>Dothideomycetes</taxon>
        <taxon>Dothideomycetidae</taxon>
        <taxon>Mycosphaerellales</taxon>
        <taxon>Mycosphaerellaceae</taxon>
        <taxon>Septoria</taxon>
    </lineage>
</organism>
<keyword evidence="9" id="KW-1185">Reference proteome</keyword>
<evidence type="ECO:0000256" key="4">
    <source>
        <dbReference type="ARBA" id="ARBA00023295"/>
    </source>
</evidence>
<evidence type="ECO:0000313" key="8">
    <source>
        <dbReference type="EMBL" id="USW50688.1"/>
    </source>
</evidence>
<dbReference type="PROSITE" id="PS51760">
    <property type="entry name" value="GH10_2"/>
    <property type="match status" value="1"/>
</dbReference>
<dbReference type="GO" id="GO:0031176">
    <property type="term" value="F:endo-1,4-beta-xylanase activity"/>
    <property type="evidence" value="ECO:0007669"/>
    <property type="project" value="UniProtKB-EC"/>
</dbReference>
<dbReference type="PANTHER" id="PTHR31490">
    <property type="entry name" value="GLYCOSYL HYDROLASE"/>
    <property type="match status" value="1"/>
</dbReference>
<proteinExistence type="inferred from homology"/>
<keyword evidence="4 6" id="KW-0326">Glycosidase</keyword>
<dbReference type="OrthoDB" id="3055998at2759"/>
<evidence type="ECO:0000256" key="6">
    <source>
        <dbReference type="RuleBase" id="RU361174"/>
    </source>
</evidence>
<evidence type="ECO:0000259" key="7">
    <source>
        <dbReference type="PROSITE" id="PS51760"/>
    </source>
</evidence>
<evidence type="ECO:0000256" key="3">
    <source>
        <dbReference type="ARBA" id="ARBA00023277"/>
    </source>
</evidence>
<evidence type="ECO:0000256" key="1">
    <source>
        <dbReference type="ARBA" id="ARBA00007495"/>
    </source>
</evidence>
<keyword evidence="5 6" id="KW-0624">Polysaccharide degradation</keyword>
<protein>
    <recommendedName>
        <fullName evidence="6">Beta-xylanase</fullName>
        <ecNumber evidence="6">3.2.1.8</ecNumber>
    </recommendedName>
</protein>
<keyword evidence="2 6" id="KW-0378">Hydrolase</keyword>
<reference evidence="8" key="1">
    <citation type="submission" date="2022-06" db="EMBL/GenBank/DDBJ databases">
        <title>Complete genome sequences of two strains of the flax pathogen Septoria linicola.</title>
        <authorList>
            <person name="Lapalu N."/>
            <person name="Simon A."/>
            <person name="Demenou B."/>
            <person name="Paumier D."/>
            <person name="Guillot M.-P."/>
            <person name="Gout L."/>
            <person name="Valade R."/>
        </authorList>
    </citation>
    <scope>NUCLEOTIDE SEQUENCE</scope>
    <source>
        <strain evidence="8">SE15195</strain>
    </source>
</reference>
<dbReference type="EMBL" id="CP099420">
    <property type="protein sequence ID" value="USW50688.1"/>
    <property type="molecule type" value="Genomic_DNA"/>
</dbReference>
<accession>A0A9Q9EIU1</accession>
<name>A0A9Q9EIU1_9PEZI</name>
<dbReference type="Gene3D" id="3.20.20.80">
    <property type="entry name" value="Glycosidases"/>
    <property type="match status" value="1"/>
</dbReference>
<keyword evidence="3 6" id="KW-0119">Carbohydrate metabolism</keyword>